<evidence type="ECO:0000256" key="3">
    <source>
        <dbReference type="ARBA" id="ARBA00022705"/>
    </source>
</evidence>
<feature type="region of interest" description="Disordered" evidence="5">
    <location>
        <begin position="1031"/>
        <end position="1378"/>
    </location>
</feature>
<dbReference type="GO" id="GO:0043625">
    <property type="term" value="C:delta DNA polymerase complex"/>
    <property type="evidence" value="ECO:0007669"/>
    <property type="project" value="InterPro"/>
</dbReference>
<keyword evidence="4" id="KW-0539">Nucleus</keyword>
<evidence type="ECO:0000256" key="6">
    <source>
        <dbReference type="SAM" id="Phobius"/>
    </source>
</evidence>
<dbReference type="PANTHER" id="PTHR17598:SF13">
    <property type="entry name" value="DNA POLYMERASE DELTA SUBUNIT 3"/>
    <property type="match status" value="1"/>
</dbReference>
<name>U1HR06_ENDPU</name>
<dbReference type="Gene3D" id="1.25.40.20">
    <property type="entry name" value="Ankyrin repeat-containing domain"/>
    <property type="match status" value="1"/>
</dbReference>
<feature type="compositionally biased region" description="Basic and acidic residues" evidence="5">
    <location>
        <begin position="828"/>
        <end position="837"/>
    </location>
</feature>
<feature type="compositionally biased region" description="Low complexity" evidence="5">
    <location>
        <begin position="1109"/>
        <end position="1121"/>
    </location>
</feature>
<keyword evidence="3" id="KW-0235">DNA replication</keyword>
<dbReference type="RefSeq" id="XP_007801449.1">
    <property type="nucleotide sequence ID" value="XM_007803258.1"/>
</dbReference>
<feature type="compositionally biased region" description="Acidic residues" evidence="5">
    <location>
        <begin position="1191"/>
        <end position="1200"/>
    </location>
</feature>
<feature type="compositionally biased region" description="Basic and acidic residues" evidence="5">
    <location>
        <begin position="1251"/>
        <end position="1266"/>
    </location>
</feature>
<dbReference type="InterPro" id="IPR036770">
    <property type="entry name" value="Ankyrin_rpt-contain_sf"/>
</dbReference>
<keyword evidence="6" id="KW-0472">Membrane</keyword>
<feature type="region of interest" description="Disordered" evidence="5">
    <location>
        <begin position="42"/>
        <end position="65"/>
    </location>
</feature>
<dbReference type="EMBL" id="KE721016">
    <property type="protein sequence ID" value="ERF72905.1"/>
    <property type="molecule type" value="Genomic_DNA"/>
</dbReference>
<dbReference type="GeneID" id="19243577"/>
<evidence type="ECO:0000256" key="4">
    <source>
        <dbReference type="ARBA" id="ARBA00023242"/>
    </source>
</evidence>
<keyword evidence="6" id="KW-1133">Transmembrane helix</keyword>
<comment type="subcellular location">
    <subcellularLocation>
        <location evidence="1">Nucleus</location>
    </subcellularLocation>
</comment>
<keyword evidence="8" id="KW-1185">Reference proteome</keyword>
<dbReference type="PANTHER" id="PTHR17598">
    <property type="entry name" value="DNA POLYMERASE DELTA SUBUNIT 3"/>
    <property type="match status" value="1"/>
</dbReference>
<dbReference type="SUPFAM" id="SSF48403">
    <property type="entry name" value="Ankyrin repeat"/>
    <property type="match status" value="1"/>
</dbReference>
<feature type="transmembrane region" description="Helical" evidence="6">
    <location>
        <begin position="729"/>
        <end position="755"/>
    </location>
</feature>
<keyword evidence="6" id="KW-0812">Transmembrane</keyword>
<feature type="compositionally biased region" description="Basic and acidic residues" evidence="5">
    <location>
        <begin position="1299"/>
        <end position="1312"/>
    </location>
</feature>
<evidence type="ECO:0000256" key="5">
    <source>
        <dbReference type="SAM" id="MobiDB-lite"/>
    </source>
</evidence>
<dbReference type="InterPro" id="IPR041913">
    <property type="entry name" value="POLD3_sf"/>
</dbReference>
<feature type="compositionally biased region" description="Acidic residues" evidence="5">
    <location>
        <begin position="1149"/>
        <end position="1160"/>
    </location>
</feature>
<gene>
    <name evidence="7" type="ORF">EPUS_08733</name>
</gene>
<dbReference type="GO" id="GO:0003887">
    <property type="term" value="F:DNA-directed DNA polymerase activity"/>
    <property type="evidence" value="ECO:0007669"/>
    <property type="project" value="TreeGrafter"/>
</dbReference>
<dbReference type="GO" id="GO:0006271">
    <property type="term" value="P:DNA strand elongation involved in DNA replication"/>
    <property type="evidence" value="ECO:0007669"/>
    <property type="project" value="TreeGrafter"/>
</dbReference>
<dbReference type="InterPro" id="IPR019038">
    <property type="entry name" value="POLD3"/>
</dbReference>
<proteinExistence type="predicted"/>
<dbReference type="GO" id="GO:1904161">
    <property type="term" value="P:DNA synthesis involved in UV-damage excision repair"/>
    <property type="evidence" value="ECO:0007669"/>
    <property type="project" value="TreeGrafter"/>
</dbReference>
<feature type="compositionally biased region" description="Polar residues" evidence="5">
    <location>
        <begin position="43"/>
        <end position="55"/>
    </location>
</feature>
<feature type="compositionally biased region" description="Polar residues" evidence="5">
    <location>
        <begin position="1053"/>
        <end position="1062"/>
    </location>
</feature>
<feature type="region of interest" description="Disordered" evidence="5">
    <location>
        <begin position="779"/>
        <end position="837"/>
    </location>
</feature>
<dbReference type="OrthoDB" id="514823at2759"/>
<reference evidence="8" key="1">
    <citation type="journal article" date="2014" name="BMC Genomics">
        <title>Genome characteristics reveal the impact of lichenization on lichen-forming fungus Endocarpon pusillum Hedwig (Verrucariales, Ascomycota).</title>
        <authorList>
            <person name="Wang Y.-Y."/>
            <person name="Liu B."/>
            <person name="Zhang X.-Y."/>
            <person name="Zhou Q.-M."/>
            <person name="Zhang T."/>
            <person name="Li H."/>
            <person name="Yu Y.-F."/>
            <person name="Zhang X.-L."/>
            <person name="Hao X.-Y."/>
            <person name="Wang M."/>
            <person name="Wang L."/>
            <person name="Wei J.-C."/>
        </authorList>
    </citation>
    <scope>NUCLEOTIDE SEQUENCE [LARGE SCALE GENOMIC DNA]</scope>
    <source>
        <strain evidence="8">Z07020 / HMAS-L-300199</strain>
    </source>
</reference>
<feature type="compositionally biased region" description="Gly residues" evidence="5">
    <location>
        <begin position="1348"/>
        <end position="1357"/>
    </location>
</feature>
<evidence type="ECO:0000256" key="2">
    <source>
        <dbReference type="ARBA" id="ARBA00017589"/>
    </source>
</evidence>
<dbReference type="GO" id="GO:0006297">
    <property type="term" value="P:nucleotide-excision repair, DNA gap filling"/>
    <property type="evidence" value="ECO:0007669"/>
    <property type="project" value="TreeGrafter"/>
</dbReference>
<feature type="compositionally biased region" description="Low complexity" evidence="5">
    <location>
        <begin position="1082"/>
        <end position="1096"/>
    </location>
</feature>
<feature type="transmembrane region" description="Helical" evidence="6">
    <location>
        <begin position="681"/>
        <end position="709"/>
    </location>
</feature>
<feature type="compositionally biased region" description="Polar residues" evidence="5">
    <location>
        <begin position="779"/>
        <end position="790"/>
    </location>
</feature>
<accession>U1HR06</accession>
<dbReference type="HOGENOM" id="CLU_255787_0_0_1"/>
<dbReference type="Proteomes" id="UP000019373">
    <property type="component" value="Unassembled WGS sequence"/>
</dbReference>
<evidence type="ECO:0000313" key="8">
    <source>
        <dbReference type="Proteomes" id="UP000019373"/>
    </source>
</evidence>
<feature type="compositionally biased region" description="Basic residues" evidence="5">
    <location>
        <begin position="1284"/>
        <end position="1298"/>
    </location>
</feature>
<evidence type="ECO:0000256" key="1">
    <source>
        <dbReference type="ARBA" id="ARBA00004123"/>
    </source>
</evidence>
<protein>
    <recommendedName>
        <fullName evidence="2">DNA polymerase delta subunit 3</fullName>
    </recommendedName>
</protein>
<feature type="region of interest" description="Disordered" evidence="5">
    <location>
        <begin position="910"/>
        <end position="957"/>
    </location>
</feature>
<dbReference type="Pfam" id="PF09507">
    <property type="entry name" value="CDC27"/>
    <property type="match status" value="1"/>
</dbReference>
<feature type="compositionally biased region" description="Polar residues" evidence="5">
    <location>
        <begin position="1124"/>
        <end position="1137"/>
    </location>
</feature>
<feature type="compositionally biased region" description="Basic and acidic residues" evidence="5">
    <location>
        <begin position="1178"/>
        <end position="1190"/>
    </location>
</feature>
<feature type="compositionally biased region" description="Polar residues" evidence="5">
    <location>
        <begin position="1230"/>
        <end position="1240"/>
    </location>
</feature>
<dbReference type="Gene3D" id="3.90.1030.20">
    <property type="entry name" value="DNA polymerase delta, p66 (Cdc27) subunit, wHTH domain"/>
    <property type="match status" value="1"/>
</dbReference>
<evidence type="ECO:0000313" key="7">
    <source>
        <dbReference type="EMBL" id="ERF72905.1"/>
    </source>
</evidence>
<dbReference type="eggNOG" id="ENOG502QPSW">
    <property type="taxonomic scope" value="Eukaryota"/>
</dbReference>
<feature type="compositionally biased region" description="Low complexity" evidence="5">
    <location>
        <begin position="1335"/>
        <end position="1347"/>
    </location>
</feature>
<organism evidence="7 8">
    <name type="scientific">Endocarpon pusillum (strain Z07020 / HMAS-L-300199)</name>
    <name type="common">Lichen-forming fungus</name>
    <dbReference type="NCBI Taxonomy" id="1263415"/>
    <lineage>
        <taxon>Eukaryota</taxon>
        <taxon>Fungi</taxon>
        <taxon>Dikarya</taxon>
        <taxon>Ascomycota</taxon>
        <taxon>Pezizomycotina</taxon>
        <taxon>Eurotiomycetes</taxon>
        <taxon>Chaetothyriomycetidae</taxon>
        <taxon>Verrucariales</taxon>
        <taxon>Verrucariaceae</taxon>
        <taxon>Endocarpon</taxon>
    </lineage>
</organism>
<sequence>MAPYEADPRFDAFSIILPYTADAEWAEEGWDISEGDTTVFPPTASSIDPATSTAQGPGPALISDTTRDATREKLLRIPQLMRWKTGSDQSSDALHELQHILEDCGDFISIDIDRLLRYAIGIGNLEICNYLIKHHAANSRSRDTWGLSPVIYAGAAPRNNIAILKYLAKTMGTEAFRKELDHRDSSGSTAMHYALYLRPAHVLHFCYMQGGDTEFRNNDVNTDWRSRIPDDGNMLIVLLYTKFRALLEVPLCLCGATLGTERPRRGECMIVRLDDPDFSVEGMMGFSMQWIHVPFTNAAMIYAILCRMMMECEGRKRPPLYWIPESFRRASAVSGGSHLSYRIPSCHSQTISETWYSDEMVVASVVFPCLVLQSTEQFETSREHLLKQQESAAGAWRQIGAFFQIERTLDETYYPSLNREALNHRNGKQVVTRECKETADGKDVSGDMRPILMVPQLWIWLAGSMTISAFTPLGKNAGRATGQEAPQPHEGAALWSSRGQDQYSLFGARYPEEFVAELLADQVRRFGNVQGSEEFQSPLDIFELGVVRVLSSVAKYMENNTLTSEDIATEMELVEAIADIRDELAMVGEILRQQDTVLDGFIAHIKLVVLRNRQAADEDVEIPEGLADTKAQIKIYRDRVSKIDRDAERVDKTVQDRLNLKRTFASINDARTSMSDAKTSLLLAVAVIGFTVITILFAPLAFMTALFALDIDELAKHKTGNGDDAVYTSGYIAGTFFAAEVTTIILTGLIVWYCLHNKDRLAAWAEKLAKKPDDASTTTAGIIKTSNSSAAPPVLSPTTKKTQTTTALANDQAAASARSSVLSQRRTRPVDATDVEERGYGTKRMAVSHRQWLAAQVLSDQQTISYRTLARAAKVHVNAAKRMLYDFHVHENAKKPGSVHATYLLAGTKKLDQKPAARNGQNGDHNEDEPIPSSPPPFTSSMPQSSQQDHEAEEAEISSIRTITLVREESLNAVKSSYETITSIHIYSLSAYRLQDLQTLSDVGRHLYNTYFVKEDPLEHNAIYGVIGNKNVRRRTRRGPPPPSVASKPTIKAETTSKTASNPAAKVITTPQPPVKKEETSRPSSAGSTTTTSTTTKQPSLKRDTSDIFKAFAKSKNAAAKPTPNLSRNGTGSSIGNSEDKDSNLPNTTDDEGESEEEALFLDTKTRAPSKKRASTGKAEREAKLRKMMDDSDEEMEDAQLIDPEQAGYGKGDQPKKDGKSQKAAILTQGAGQEDTSSNEAEGVNWSDSESEQRPPDRKEKARAEAEAEAEVEVDPTGKPSAPPKRRRGKRKVMKKKTMKDEEGYLVTREEAVWESFSEDEPASLPAAKTKMKPAAGSQSQSQSQSQGKGGAKGGGAAAERGKQKGGGGNIMKFFGKK</sequence>